<organism evidence="3 4">
    <name type="scientific">Trichomonas vaginalis (strain ATCC PRA-98 / G3)</name>
    <dbReference type="NCBI Taxonomy" id="412133"/>
    <lineage>
        <taxon>Eukaryota</taxon>
        <taxon>Metamonada</taxon>
        <taxon>Parabasalia</taxon>
        <taxon>Trichomonadida</taxon>
        <taxon>Trichomonadidae</taxon>
        <taxon>Trichomonas</taxon>
    </lineage>
</organism>
<dbReference type="RefSeq" id="XP_001320610.1">
    <property type="nucleotide sequence ID" value="XM_001320575.1"/>
</dbReference>
<accession>A2EG26</accession>
<protein>
    <submittedName>
        <fullName evidence="3">Uncharacterized protein</fullName>
    </submittedName>
</protein>
<sequence>MTNAGVNIDYKSIADDVDSWHNNENFFKVRTPNQLIQILDLCKLPTKYFVDIFDNIHKLNSEYSNDDENEILKHSSIKEPENFDLCFEVLKRISNIIKIHPLTVTVDTISKQKAKFISDIENNLKKHLEHKYKQQIIDLKKQIENLMHQNLNLKREISDQNEKNSSEIHELLQRLEQYQNQIQDLEHQNNEFQSIIIKKTTEIKEIQHNFRRKDKMMKDQLLKFEENIKQFEDKMKKEKEDLISQHNKEIEEIKSKNMETTKKMLTKYKAKLEKDFEEKTKANNLNILKSFEKLTETIIKNHNEEIEQMRAELQQKIDIKAQKHTKENEEIQNLKKLIEGKNSSSNKPRRLRRSHRSRPVSGAQSLIEGELPPENSSVIMESQSILTTEGNSMIELPFEHLDPIPPSPAGKVRRKVRSPKQ</sequence>
<evidence type="ECO:0000313" key="4">
    <source>
        <dbReference type="Proteomes" id="UP000001542"/>
    </source>
</evidence>
<keyword evidence="1" id="KW-0175">Coiled coil</keyword>
<feature type="coiled-coil region" evidence="1">
    <location>
        <begin position="221"/>
        <end position="263"/>
    </location>
</feature>
<feature type="compositionally biased region" description="Basic residues" evidence="2">
    <location>
        <begin position="347"/>
        <end position="358"/>
    </location>
</feature>
<name>A2EG26_TRIV3</name>
<proteinExistence type="predicted"/>
<gene>
    <name evidence="3" type="ORF">TVAG_269130</name>
</gene>
<evidence type="ECO:0000256" key="2">
    <source>
        <dbReference type="SAM" id="MobiDB-lite"/>
    </source>
</evidence>
<reference evidence="3" key="2">
    <citation type="journal article" date="2007" name="Science">
        <title>Draft genome sequence of the sexually transmitted pathogen Trichomonas vaginalis.</title>
        <authorList>
            <person name="Carlton J.M."/>
            <person name="Hirt R.P."/>
            <person name="Silva J.C."/>
            <person name="Delcher A.L."/>
            <person name="Schatz M."/>
            <person name="Zhao Q."/>
            <person name="Wortman J.R."/>
            <person name="Bidwell S.L."/>
            <person name="Alsmark U.C.M."/>
            <person name="Besteiro S."/>
            <person name="Sicheritz-Ponten T."/>
            <person name="Noel C.J."/>
            <person name="Dacks J.B."/>
            <person name="Foster P.G."/>
            <person name="Simillion C."/>
            <person name="Van de Peer Y."/>
            <person name="Miranda-Saavedra D."/>
            <person name="Barton G.J."/>
            <person name="Westrop G.D."/>
            <person name="Mueller S."/>
            <person name="Dessi D."/>
            <person name="Fiori P.L."/>
            <person name="Ren Q."/>
            <person name="Paulsen I."/>
            <person name="Zhang H."/>
            <person name="Bastida-Corcuera F.D."/>
            <person name="Simoes-Barbosa A."/>
            <person name="Brown M.T."/>
            <person name="Hayes R.D."/>
            <person name="Mukherjee M."/>
            <person name="Okumura C.Y."/>
            <person name="Schneider R."/>
            <person name="Smith A.J."/>
            <person name="Vanacova S."/>
            <person name="Villalvazo M."/>
            <person name="Haas B.J."/>
            <person name="Pertea M."/>
            <person name="Feldblyum T.V."/>
            <person name="Utterback T.R."/>
            <person name="Shu C.L."/>
            <person name="Osoegawa K."/>
            <person name="de Jong P.J."/>
            <person name="Hrdy I."/>
            <person name="Horvathova L."/>
            <person name="Zubacova Z."/>
            <person name="Dolezal P."/>
            <person name="Malik S.B."/>
            <person name="Logsdon J.M. Jr."/>
            <person name="Henze K."/>
            <person name="Gupta A."/>
            <person name="Wang C.C."/>
            <person name="Dunne R.L."/>
            <person name="Upcroft J.A."/>
            <person name="Upcroft P."/>
            <person name="White O."/>
            <person name="Salzberg S.L."/>
            <person name="Tang P."/>
            <person name="Chiu C.-H."/>
            <person name="Lee Y.-S."/>
            <person name="Embley T.M."/>
            <person name="Coombs G.H."/>
            <person name="Mottram J.C."/>
            <person name="Tachezy J."/>
            <person name="Fraser-Liggett C.M."/>
            <person name="Johnson P.J."/>
        </authorList>
    </citation>
    <scope>NUCLEOTIDE SEQUENCE [LARGE SCALE GENOMIC DNA]</scope>
    <source>
        <strain evidence="3">G3</strain>
    </source>
</reference>
<dbReference type="OMA" id="VIMESQS"/>
<dbReference type="VEuPathDB" id="TrichDB:TVAG_269130"/>
<feature type="region of interest" description="Disordered" evidence="2">
    <location>
        <begin position="338"/>
        <end position="421"/>
    </location>
</feature>
<feature type="coiled-coil region" evidence="1">
    <location>
        <begin position="129"/>
        <end position="195"/>
    </location>
</feature>
<evidence type="ECO:0000256" key="1">
    <source>
        <dbReference type="SAM" id="Coils"/>
    </source>
</evidence>
<feature type="compositionally biased region" description="Polar residues" evidence="2">
    <location>
        <begin position="374"/>
        <end position="391"/>
    </location>
</feature>
<evidence type="ECO:0000313" key="3">
    <source>
        <dbReference type="EMBL" id="EAY08387.1"/>
    </source>
</evidence>
<dbReference type="SMR" id="A2EG26"/>
<feature type="compositionally biased region" description="Basic residues" evidence="2">
    <location>
        <begin position="411"/>
        <end position="421"/>
    </location>
</feature>
<dbReference type="Proteomes" id="UP000001542">
    <property type="component" value="Unassembled WGS sequence"/>
</dbReference>
<keyword evidence="4" id="KW-1185">Reference proteome</keyword>
<dbReference type="KEGG" id="tva:4766286"/>
<dbReference type="AlphaFoldDB" id="A2EG26"/>
<dbReference type="InParanoid" id="A2EG26"/>
<dbReference type="VEuPathDB" id="TrichDB:TVAGG3_0842070"/>
<dbReference type="EMBL" id="DS113379">
    <property type="protein sequence ID" value="EAY08387.1"/>
    <property type="molecule type" value="Genomic_DNA"/>
</dbReference>
<reference evidence="3" key="1">
    <citation type="submission" date="2006-10" db="EMBL/GenBank/DDBJ databases">
        <authorList>
            <person name="Amadeo P."/>
            <person name="Zhao Q."/>
            <person name="Wortman J."/>
            <person name="Fraser-Liggett C."/>
            <person name="Carlton J."/>
        </authorList>
    </citation>
    <scope>NUCLEOTIDE SEQUENCE</scope>
    <source>
        <strain evidence="3">G3</strain>
    </source>
</reference>